<dbReference type="RefSeq" id="WP_264731074.1">
    <property type="nucleotide sequence ID" value="NZ_JAPDNR010000001.1"/>
</dbReference>
<sequence>MEITSISSFLDYYGSIRARTLRLLQCVPPDQLDWSYMPGKFTIADHIRHLAAIERYMYAETVAGRPCVYSGCGKELADGYEAVMQYFHTLHAQSLTIFRSLRDEDLQQKCTTPGNIQITTWKWLRAMVEHEVHHRAQLYLYLNIIGVKTPPMFGLSSEEIIANSISISSSNE</sequence>
<dbReference type="SUPFAM" id="SSF109854">
    <property type="entry name" value="DinB/YfiT-like putative metalloenzymes"/>
    <property type="match status" value="1"/>
</dbReference>
<dbReference type="EMBL" id="JAPDNS010000001">
    <property type="protein sequence ID" value="MCW3485061.1"/>
    <property type="molecule type" value="Genomic_DNA"/>
</dbReference>
<dbReference type="InterPro" id="IPR024775">
    <property type="entry name" value="DinB-like"/>
</dbReference>
<comment type="caution">
    <text evidence="2">The sequence shown here is derived from an EMBL/GenBank/DDBJ whole genome shotgun (WGS) entry which is preliminary data.</text>
</comment>
<reference evidence="2 3" key="1">
    <citation type="submission" date="2022-10" db="EMBL/GenBank/DDBJ databases">
        <title>Chitinophaga nivalis PC15 sp. nov., isolated from Pyeongchang county, South Korea.</title>
        <authorList>
            <person name="Trinh H.N."/>
        </authorList>
    </citation>
    <scope>NUCLEOTIDE SEQUENCE [LARGE SCALE GENOMIC DNA]</scope>
    <source>
        <strain evidence="2 3">PC14</strain>
    </source>
</reference>
<dbReference type="InterPro" id="IPR034660">
    <property type="entry name" value="DinB/YfiT-like"/>
</dbReference>
<dbReference type="Pfam" id="PF12867">
    <property type="entry name" value="DinB_2"/>
    <property type="match status" value="1"/>
</dbReference>
<organism evidence="2 3">
    <name type="scientific">Chitinophaga nivalis</name>
    <dbReference type="NCBI Taxonomy" id="2991709"/>
    <lineage>
        <taxon>Bacteria</taxon>
        <taxon>Pseudomonadati</taxon>
        <taxon>Bacteroidota</taxon>
        <taxon>Chitinophagia</taxon>
        <taxon>Chitinophagales</taxon>
        <taxon>Chitinophagaceae</taxon>
        <taxon>Chitinophaga</taxon>
    </lineage>
</organism>
<evidence type="ECO:0000313" key="3">
    <source>
        <dbReference type="Proteomes" id="UP001207742"/>
    </source>
</evidence>
<keyword evidence="3" id="KW-1185">Reference proteome</keyword>
<gene>
    <name evidence="2" type="ORF">OL497_14225</name>
</gene>
<evidence type="ECO:0000313" key="2">
    <source>
        <dbReference type="EMBL" id="MCW3485061.1"/>
    </source>
</evidence>
<evidence type="ECO:0000259" key="1">
    <source>
        <dbReference type="Pfam" id="PF12867"/>
    </source>
</evidence>
<dbReference type="Gene3D" id="1.20.120.450">
    <property type="entry name" value="dinb family like domain"/>
    <property type="match status" value="1"/>
</dbReference>
<proteinExistence type="predicted"/>
<protein>
    <submittedName>
        <fullName evidence="2">DinB family protein</fullName>
    </submittedName>
</protein>
<dbReference type="Proteomes" id="UP001207742">
    <property type="component" value="Unassembled WGS sequence"/>
</dbReference>
<accession>A0ABT3IMD0</accession>
<name>A0ABT3IMD0_9BACT</name>
<feature type="domain" description="DinB-like" evidence="1">
    <location>
        <begin position="17"/>
        <end position="138"/>
    </location>
</feature>